<evidence type="ECO:0000259" key="1">
    <source>
        <dbReference type="Pfam" id="PF12973"/>
    </source>
</evidence>
<reference evidence="3" key="1">
    <citation type="journal article" date="2019" name="Int. J. Syst. Evol. Microbiol.">
        <title>The Global Catalogue of Microorganisms (GCM) 10K type strain sequencing project: providing services to taxonomists for standard genome sequencing and annotation.</title>
        <authorList>
            <consortium name="The Broad Institute Genomics Platform"/>
            <consortium name="The Broad Institute Genome Sequencing Center for Infectious Disease"/>
            <person name="Wu L."/>
            <person name="Ma J."/>
        </authorList>
    </citation>
    <scope>NUCLEOTIDE SEQUENCE [LARGE SCALE GENOMIC DNA]</scope>
    <source>
        <strain evidence="3">CGMCC 1.16855</strain>
    </source>
</reference>
<dbReference type="InterPro" id="IPR025979">
    <property type="entry name" value="ChrR-like_cupin_dom"/>
</dbReference>
<name>A0ABV7BPB0_9PROT</name>
<dbReference type="RefSeq" id="WP_216835567.1">
    <property type="nucleotide sequence ID" value="NZ_JAFNJS010000002.1"/>
</dbReference>
<proteinExistence type="predicted"/>
<evidence type="ECO:0000313" key="2">
    <source>
        <dbReference type="EMBL" id="MFC2999510.1"/>
    </source>
</evidence>
<protein>
    <submittedName>
        <fullName evidence="2">Cupin domain-containing protein</fullName>
    </submittedName>
</protein>
<dbReference type="EMBL" id="JBHRSB010000002">
    <property type="protein sequence ID" value="MFC2999510.1"/>
    <property type="molecule type" value="Genomic_DNA"/>
</dbReference>
<dbReference type="Proteomes" id="UP001595420">
    <property type="component" value="Unassembled WGS sequence"/>
</dbReference>
<accession>A0ABV7BPB0</accession>
<dbReference type="Pfam" id="PF12973">
    <property type="entry name" value="Cupin_7"/>
    <property type="match status" value="1"/>
</dbReference>
<organism evidence="2 3">
    <name type="scientific">Falsiroseomonas tokyonensis</name>
    <dbReference type="NCBI Taxonomy" id="430521"/>
    <lineage>
        <taxon>Bacteria</taxon>
        <taxon>Pseudomonadati</taxon>
        <taxon>Pseudomonadota</taxon>
        <taxon>Alphaproteobacteria</taxon>
        <taxon>Acetobacterales</taxon>
        <taxon>Roseomonadaceae</taxon>
        <taxon>Falsiroseomonas</taxon>
    </lineage>
</organism>
<evidence type="ECO:0000313" key="3">
    <source>
        <dbReference type="Proteomes" id="UP001595420"/>
    </source>
</evidence>
<sequence>MTLGATTITTPPDYAWFPFPIPGHSGEITAAFLNRDLGAGPIAAVMQMAAGARIPAHVHDRSTEAFLVLEGRFINAGTSYGPGAFFTVKPGEVHGPHEAPEGARILFLQSEEVDPSDFRIAE</sequence>
<keyword evidence="3" id="KW-1185">Reference proteome</keyword>
<gene>
    <name evidence="2" type="ORF">ACFOD3_06370</name>
</gene>
<comment type="caution">
    <text evidence="2">The sequence shown here is derived from an EMBL/GenBank/DDBJ whole genome shotgun (WGS) entry which is preliminary data.</text>
</comment>
<feature type="domain" description="ChrR-like cupin" evidence="1">
    <location>
        <begin position="11"/>
        <end position="112"/>
    </location>
</feature>